<protein>
    <submittedName>
        <fullName evidence="1">SE1561 family protein</fullName>
    </submittedName>
</protein>
<dbReference type="NCBIfam" id="NF040878">
    <property type="entry name" value="SE1561_fam"/>
    <property type="match status" value="1"/>
</dbReference>
<sequence>MGGALNDKNEQLNYLNQKIQMIGDLLDNIDPEDTTVEDIDRILDMLDQLEGKCKVFRHSWESKGAE</sequence>
<evidence type="ECO:0000313" key="2">
    <source>
        <dbReference type="Proteomes" id="UP001148125"/>
    </source>
</evidence>
<dbReference type="RefSeq" id="WP_275119354.1">
    <property type="nucleotide sequence ID" value="NZ_JAOTPO010000011.1"/>
</dbReference>
<keyword evidence="2" id="KW-1185">Reference proteome</keyword>
<evidence type="ECO:0000313" key="1">
    <source>
        <dbReference type="EMBL" id="MDE5414742.1"/>
    </source>
</evidence>
<dbReference type="Proteomes" id="UP001148125">
    <property type="component" value="Unassembled WGS sequence"/>
</dbReference>
<name>A0ABT5VH06_9BACI</name>
<reference evidence="1" key="1">
    <citation type="submission" date="2024-05" db="EMBL/GenBank/DDBJ databases">
        <title>Alkalihalobacillus sp. strain MEB203 novel alkaliphilic bacterium from Lonar Lake, India.</title>
        <authorList>
            <person name="Joshi A."/>
            <person name="Thite S."/>
            <person name="Mengade P."/>
        </authorList>
    </citation>
    <scope>NUCLEOTIDE SEQUENCE</scope>
    <source>
        <strain evidence="1">MEB 203</strain>
    </source>
</reference>
<organism evidence="1 2">
    <name type="scientific">Alkalihalobacterium chitinilyticum</name>
    <dbReference type="NCBI Taxonomy" id="2980103"/>
    <lineage>
        <taxon>Bacteria</taxon>
        <taxon>Bacillati</taxon>
        <taxon>Bacillota</taxon>
        <taxon>Bacilli</taxon>
        <taxon>Bacillales</taxon>
        <taxon>Bacillaceae</taxon>
        <taxon>Alkalihalobacterium</taxon>
    </lineage>
</organism>
<proteinExistence type="predicted"/>
<dbReference type="EMBL" id="JAOTPO010000011">
    <property type="protein sequence ID" value="MDE5414742.1"/>
    <property type="molecule type" value="Genomic_DNA"/>
</dbReference>
<accession>A0ABT5VH06</accession>
<comment type="caution">
    <text evidence="1">The sequence shown here is derived from an EMBL/GenBank/DDBJ whole genome shotgun (WGS) entry which is preliminary data.</text>
</comment>
<dbReference type="InterPro" id="IPR047670">
    <property type="entry name" value="YfjT-like"/>
</dbReference>
<gene>
    <name evidence="1" type="ORF">N7Z68_15395</name>
</gene>